<name>A0A410PSL1_9FIRM</name>
<dbReference type="PANTHER" id="PTHR12526">
    <property type="entry name" value="GLYCOSYLTRANSFERASE"/>
    <property type="match status" value="1"/>
</dbReference>
<dbReference type="InterPro" id="IPR028098">
    <property type="entry name" value="Glyco_trans_4-like_N"/>
</dbReference>
<dbReference type="KEGG" id="amij:EQM06_00925"/>
<evidence type="ECO:0000259" key="2">
    <source>
        <dbReference type="Pfam" id="PF13477"/>
    </source>
</evidence>
<evidence type="ECO:0000313" key="4">
    <source>
        <dbReference type="Proteomes" id="UP000287601"/>
    </source>
</evidence>
<dbReference type="AlphaFoldDB" id="A0A410PSL1"/>
<dbReference type="Pfam" id="PF13477">
    <property type="entry name" value="Glyco_trans_4_2"/>
    <property type="match status" value="1"/>
</dbReference>
<reference evidence="3 4" key="1">
    <citation type="submission" date="2019-01" db="EMBL/GenBank/DDBJ databases">
        <title>Draft genomes of a novel of Aminipila strains.</title>
        <authorList>
            <person name="Ma S."/>
        </authorList>
    </citation>
    <scope>NUCLEOTIDE SEQUENCE [LARGE SCALE GENOMIC DNA]</scope>
    <source>
        <strain evidence="4">JN-39</strain>
    </source>
</reference>
<dbReference type="Gene3D" id="3.40.50.2000">
    <property type="entry name" value="Glycogen Phosphorylase B"/>
    <property type="match status" value="2"/>
</dbReference>
<dbReference type="RefSeq" id="WP_128744554.1">
    <property type="nucleotide sequence ID" value="NZ_CP035281.1"/>
</dbReference>
<dbReference type="CDD" id="cd03808">
    <property type="entry name" value="GT4_CapM-like"/>
    <property type="match status" value="1"/>
</dbReference>
<feature type="domain" description="Glycosyl transferase family 1" evidence="1">
    <location>
        <begin position="176"/>
        <end position="340"/>
    </location>
</feature>
<accession>A0A410PSL1</accession>
<evidence type="ECO:0000313" key="3">
    <source>
        <dbReference type="EMBL" id="QAT41900.1"/>
    </source>
</evidence>
<protein>
    <submittedName>
        <fullName evidence="3">Glycosyltransferase family 1 protein</fullName>
    </submittedName>
</protein>
<keyword evidence="4" id="KW-1185">Reference proteome</keyword>
<dbReference type="InterPro" id="IPR001296">
    <property type="entry name" value="Glyco_trans_1"/>
</dbReference>
<organism evidence="3 4">
    <name type="scientific">Aminipila luticellarii</name>
    <dbReference type="NCBI Taxonomy" id="2507160"/>
    <lineage>
        <taxon>Bacteria</taxon>
        <taxon>Bacillati</taxon>
        <taxon>Bacillota</taxon>
        <taxon>Clostridia</taxon>
        <taxon>Peptostreptococcales</taxon>
        <taxon>Anaerovoracaceae</taxon>
        <taxon>Aminipila</taxon>
    </lineage>
</organism>
<dbReference type="EMBL" id="CP035281">
    <property type="protein sequence ID" value="QAT41900.1"/>
    <property type="molecule type" value="Genomic_DNA"/>
</dbReference>
<gene>
    <name evidence="3" type="ORF">EQM06_00925</name>
</gene>
<dbReference type="Proteomes" id="UP000287601">
    <property type="component" value="Chromosome"/>
</dbReference>
<dbReference type="GO" id="GO:0016757">
    <property type="term" value="F:glycosyltransferase activity"/>
    <property type="evidence" value="ECO:0007669"/>
    <property type="project" value="InterPro"/>
</dbReference>
<dbReference type="SUPFAM" id="SSF53756">
    <property type="entry name" value="UDP-Glycosyltransferase/glycogen phosphorylase"/>
    <property type="match status" value="1"/>
</dbReference>
<dbReference type="PANTHER" id="PTHR12526:SF638">
    <property type="entry name" value="SPORE COAT PROTEIN SA"/>
    <property type="match status" value="1"/>
</dbReference>
<feature type="domain" description="Glycosyltransferase subfamily 4-like N-terminal" evidence="2">
    <location>
        <begin position="3"/>
        <end position="147"/>
    </location>
</feature>
<keyword evidence="3" id="KW-0808">Transferase</keyword>
<dbReference type="OrthoDB" id="9772485at2"/>
<dbReference type="Pfam" id="PF00534">
    <property type="entry name" value="Glycos_transf_1"/>
    <property type="match status" value="1"/>
</dbReference>
<sequence length="368" mass="41687">MKRILLIGNNDGGLYLFRIELIEELISLGYEVHFTVPYGEKVPLLIDCGAIYHQIDMNRRGMNIKEDFILMCNYRKLFKMVKPQVILTYTIKPNIYAGLVAKVLRIPCIATITGLGTSMQGQGKKTNFIKILYKYGLKGASYIFFQNEENKNFFINNKLIEAGKALRVNGSGVNTEKFRPKRCKHDGINILYISRIMKDKGIREYLEAARVLKPTYNFVNFQILGFYDEEILKNQINDLVSEGSVSYLGVSLDTRIEMEEADCIVLPSYHEGMSNVLLEGAAFGLPLITSNIHGCKEAVDEGVTGFLCEPRDAQSLIESIKSFLLLAPESRKKMGDAGREKMIKEFDRKLVVTSYINVIQNMLSQQGK</sequence>
<proteinExistence type="predicted"/>
<evidence type="ECO:0000259" key="1">
    <source>
        <dbReference type="Pfam" id="PF00534"/>
    </source>
</evidence>